<keyword evidence="3" id="KW-1185">Reference proteome</keyword>
<keyword evidence="1" id="KW-1133">Transmembrane helix</keyword>
<keyword evidence="1" id="KW-0472">Membrane</keyword>
<organism evidence="2 3">
    <name type="scientific">Mixta intestinalis</name>
    <dbReference type="NCBI Taxonomy" id="1615494"/>
    <lineage>
        <taxon>Bacteria</taxon>
        <taxon>Pseudomonadati</taxon>
        <taxon>Pseudomonadota</taxon>
        <taxon>Gammaproteobacteria</taxon>
        <taxon>Enterobacterales</taxon>
        <taxon>Erwiniaceae</taxon>
        <taxon>Mixta</taxon>
    </lineage>
</organism>
<gene>
    <name evidence="2" type="ORF">C7M51_01533</name>
</gene>
<reference evidence="2 3" key="1">
    <citation type="submission" date="2018-03" db="EMBL/GenBank/DDBJ databases">
        <title>Pantoea intestinalis SRCM103226 isolated form the mealworm.</title>
        <authorList>
            <person name="Jeong D.-Y."/>
            <person name="Kim J.W."/>
        </authorList>
    </citation>
    <scope>NUCLEOTIDE SEQUENCE [LARGE SCALE GENOMIC DNA]</scope>
    <source>
        <strain evidence="2 3">SRCM103226</strain>
    </source>
</reference>
<keyword evidence="1" id="KW-0812">Transmembrane</keyword>
<evidence type="ECO:0000313" key="3">
    <source>
        <dbReference type="Proteomes" id="UP000464053"/>
    </source>
</evidence>
<proteinExistence type="predicted"/>
<dbReference type="Proteomes" id="UP000464053">
    <property type="component" value="Chromosome"/>
</dbReference>
<dbReference type="KEGG" id="mint:C7M51_01533"/>
<evidence type="ECO:0000256" key="1">
    <source>
        <dbReference type="SAM" id="Phobius"/>
    </source>
</evidence>
<accession>A0A6P1PZQ2</accession>
<evidence type="ECO:0000313" key="2">
    <source>
        <dbReference type="EMBL" id="QHM71248.1"/>
    </source>
</evidence>
<dbReference type="EMBL" id="CP028271">
    <property type="protein sequence ID" value="QHM71248.1"/>
    <property type="molecule type" value="Genomic_DNA"/>
</dbReference>
<name>A0A6P1PZQ2_9GAMM</name>
<protein>
    <submittedName>
        <fullName evidence="2">Uncharacterized protein</fullName>
    </submittedName>
</protein>
<sequence>MDSQKKFIIMLIFLFIGSLMLLEILARLVHKLIVG</sequence>
<dbReference type="AlphaFoldDB" id="A0A6P1PZQ2"/>
<feature type="transmembrane region" description="Helical" evidence="1">
    <location>
        <begin position="7"/>
        <end position="29"/>
    </location>
</feature>